<gene>
    <name evidence="2" type="ORF">SNEC2469_LOCUS29332</name>
</gene>
<protein>
    <submittedName>
        <fullName evidence="2">Uncharacterized protein</fullName>
    </submittedName>
</protein>
<dbReference type="EMBL" id="CAJNJA010065776">
    <property type="protein sequence ID" value="CAE7886846.1"/>
    <property type="molecule type" value="Genomic_DNA"/>
</dbReference>
<feature type="region of interest" description="Disordered" evidence="1">
    <location>
        <begin position="1"/>
        <end position="21"/>
    </location>
</feature>
<feature type="non-terminal residue" evidence="2">
    <location>
        <position position="1"/>
    </location>
</feature>
<name>A0A813B284_9DINO</name>
<evidence type="ECO:0000313" key="3">
    <source>
        <dbReference type="Proteomes" id="UP000601435"/>
    </source>
</evidence>
<sequence length="104" mass="11857">MGRSRRPNPEKRRDAAAASTEGQVHDLVLQMNNLHDPELLQMVFVEKDFLRVLLNWLKRAGRIRFIAALEAMLEQETPEIKRLALGVLENWAPGVYPKEPGGLQ</sequence>
<reference evidence="2" key="1">
    <citation type="submission" date="2021-02" db="EMBL/GenBank/DDBJ databases">
        <authorList>
            <person name="Dougan E. K."/>
            <person name="Rhodes N."/>
            <person name="Thang M."/>
            <person name="Chan C."/>
        </authorList>
    </citation>
    <scope>NUCLEOTIDE SEQUENCE</scope>
</reference>
<dbReference type="AlphaFoldDB" id="A0A813B284"/>
<evidence type="ECO:0000256" key="1">
    <source>
        <dbReference type="SAM" id="MobiDB-lite"/>
    </source>
</evidence>
<accession>A0A813B284</accession>
<evidence type="ECO:0000313" key="2">
    <source>
        <dbReference type="EMBL" id="CAE7886846.1"/>
    </source>
</evidence>
<proteinExistence type="predicted"/>
<organism evidence="2 3">
    <name type="scientific">Symbiodinium necroappetens</name>
    <dbReference type="NCBI Taxonomy" id="1628268"/>
    <lineage>
        <taxon>Eukaryota</taxon>
        <taxon>Sar</taxon>
        <taxon>Alveolata</taxon>
        <taxon>Dinophyceae</taxon>
        <taxon>Suessiales</taxon>
        <taxon>Symbiodiniaceae</taxon>
        <taxon>Symbiodinium</taxon>
    </lineage>
</organism>
<keyword evidence="3" id="KW-1185">Reference proteome</keyword>
<comment type="caution">
    <text evidence="2">The sequence shown here is derived from an EMBL/GenBank/DDBJ whole genome shotgun (WGS) entry which is preliminary data.</text>
</comment>
<dbReference type="Proteomes" id="UP000601435">
    <property type="component" value="Unassembled WGS sequence"/>
</dbReference>
<dbReference type="OrthoDB" id="443354at2759"/>